<feature type="transmembrane region" description="Helical" evidence="6">
    <location>
        <begin position="736"/>
        <end position="755"/>
    </location>
</feature>
<evidence type="ECO:0000256" key="6">
    <source>
        <dbReference type="SAM" id="Phobius"/>
    </source>
</evidence>
<dbReference type="InterPro" id="IPR003838">
    <property type="entry name" value="ABC3_permease_C"/>
</dbReference>
<feature type="transmembrane region" description="Helical" evidence="6">
    <location>
        <begin position="20"/>
        <end position="41"/>
    </location>
</feature>
<keyword evidence="4 6" id="KW-1133">Transmembrane helix</keyword>
<feature type="transmembrane region" description="Helical" evidence="6">
    <location>
        <begin position="392"/>
        <end position="419"/>
    </location>
</feature>
<feature type="transmembrane region" description="Helical" evidence="6">
    <location>
        <begin position="439"/>
        <end position="459"/>
    </location>
</feature>
<protein>
    <submittedName>
        <fullName evidence="9">ABC transporter permease</fullName>
    </submittedName>
</protein>
<reference evidence="9 10" key="1">
    <citation type="submission" date="2018-04" db="EMBL/GenBank/DDBJ databases">
        <title>Chitinophaga fuyangensis sp. nov., isolated from soil in a chemical factory.</title>
        <authorList>
            <person name="Chen K."/>
        </authorList>
    </citation>
    <scope>NUCLEOTIDE SEQUENCE [LARGE SCALE GENOMIC DNA]</scope>
    <source>
        <strain evidence="9 10">LY-1</strain>
    </source>
</reference>
<accession>A0A2T7BEF1</accession>
<dbReference type="InterPro" id="IPR025857">
    <property type="entry name" value="MacB_PCD"/>
</dbReference>
<sequence length="807" mass="89806">MANYIKASLRFQAKHKTFSLINITGLALGTLCCLYILLYVMDQFSYDSHHRNAADIYRVTCVYDIKAKATRQRIATTAAPVAPLLKKDYGEVLQYTRVIPFAGIDQHLLTYNGKTIYEKAAFYVDSTFFRVFTYHFIAGNPATALDEPHSVVLLKSTADKLFGAEDPIGKTFYMENAYDNKIPYTVKGIVDESLGKSHLHANIFITMNSGSVGGYMYTTDTWTSNTYASTYIKLRPDADAAAFERKLPAFINRYAGEQLRKAGIDETLVLQPITTVHTTPGYMGILLSQPVDALLLKVLAIIAIMIQLIACINFMNLSTARASHRAREVGVRKVLGAGRADLLRQFLGESLAFTLVSVLIAVPLLVLTLPYLNQLTQSDVGLSLLRSWRAAGLLGAVILFTALLSGSYPALYLSAFQAVRIMKGNFTNSVSASGIRRGLVVFQFTLSIVLISGIVVIYAQLNYIKHKDLGFEKEQRLVFQLYSPDAIARMPVFVNSLSQLSAVTAVSNASSFLSNGSYYYNSFFLHGQKESAQKGTSYIITDEHFVTANGIRLLNGRDFMRTDSSKVLVNETFAKMMGLNAQTAVGTILYDNQNRQAEIVGVMKDFHYGPLRDAMDGFVLWKRSMHDDPWPMLTVSVRTTDYKALLAKIAAIWKRDIPGAPFAYTFLDDQVAKQYESERTTTRIIDSFTMMAIVISCMGLFGLAAFSAEQRRKEISIRKVMGASVGSITQLLSMDFLKLVLVAFLIAVPIAWWLMHKWLQGFAYSVPLQWWMFALAGALSLFIAVLTVSFQSIRAALINPVRSLRSE</sequence>
<comment type="caution">
    <text evidence="9">The sequence shown here is derived from an EMBL/GenBank/DDBJ whole genome shotgun (WGS) entry which is preliminary data.</text>
</comment>
<dbReference type="EMBL" id="QCYK01000003">
    <property type="protein sequence ID" value="PUZ23461.1"/>
    <property type="molecule type" value="Genomic_DNA"/>
</dbReference>
<dbReference type="GO" id="GO:0022857">
    <property type="term" value="F:transmembrane transporter activity"/>
    <property type="evidence" value="ECO:0007669"/>
    <property type="project" value="TreeGrafter"/>
</dbReference>
<feature type="domain" description="MacB-like periplasmic core" evidence="8">
    <location>
        <begin position="19"/>
        <end position="248"/>
    </location>
</feature>
<dbReference type="InterPro" id="IPR050250">
    <property type="entry name" value="Macrolide_Exporter_MacB"/>
</dbReference>
<dbReference type="PANTHER" id="PTHR30572:SF18">
    <property type="entry name" value="ABC-TYPE MACROLIDE FAMILY EXPORT SYSTEM PERMEASE COMPONENT 2"/>
    <property type="match status" value="1"/>
</dbReference>
<keyword evidence="5 6" id="KW-0472">Membrane</keyword>
<evidence type="ECO:0000256" key="4">
    <source>
        <dbReference type="ARBA" id="ARBA00022989"/>
    </source>
</evidence>
<feature type="domain" description="ABC3 transporter permease C-terminal" evidence="7">
    <location>
        <begin position="301"/>
        <end position="414"/>
    </location>
</feature>
<feature type="domain" description="ABC3 transporter permease C-terminal" evidence="7">
    <location>
        <begin position="688"/>
        <end position="800"/>
    </location>
</feature>
<keyword evidence="10" id="KW-1185">Reference proteome</keyword>
<dbReference type="OrthoDB" id="5933722at2"/>
<feature type="transmembrane region" description="Helical" evidence="6">
    <location>
        <begin position="688"/>
        <end position="708"/>
    </location>
</feature>
<keyword evidence="2" id="KW-1003">Cell membrane</keyword>
<dbReference type="Pfam" id="PF02687">
    <property type="entry name" value="FtsX"/>
    <property type="match status" value="2"/>
</dbReference>
<name>A0A2T7BEF1_9BACT</name>
<feature type="transmembrane region" description="Helical" evidence="6">
    <location>
        <begin position="294"/>
        <end position="317"/>
    </location>
</feature>
<comment type="subcellular location">
    <subcellularLocation>
        <location evidence="1">Cell membrane</location>
        <topology evidence="1">Multi-pass membrane protein</topology>
    </subcellularLocation>
</comment>
<evidence type="ECO:0000256" key="3">
    <source>
        <dbReference type="ARBA" id="ARBA00022692"/>
    </source>
</evidence>
<evidence type="ECO:0000259" key="7">
    <source>
        <dbReference type="Pfam" id="PF02687"/>
    </source>
</evidence>
<dbReference type="Pfam" id="PF12704">
    <property type="entry name" value="MacB_PCD"/>
    <property type="match status" value="1"/>
</dbReference>
<evidence type="ECO:0000313" key="10">
    <source>
        <dbReference type="Proteomes" id="UP000244450"/>
    </source>
</evidence>
<evidence type="ECO:0000259" key="8">
    <source>
        <dbReference type="Pfam" id="PF12704"/>
    </source>
</evidence>
<feature type="transmembrane region" description="Helical" evidence="6">
    <location>
        <begin position="351"/>
        <end position="372"/>
    </location>
</feature>
<feature type="transmembrane region" description="Helical" evidence="6">
    <location>
        <begin position="770"/>
        <end position="790"/>
    </location>
</feature>
<evidence type="ECO:0000256" key="2">
    <source>
        <dbReference type="ARBA" id="ARBA00022475"/>
    </source>
</evidence>
<evidence type="ECO:0000313" key="9">
    <source>
        <dbReference type="EMBL" id="PUZ23461.1"/>
    </source>
</evidence>
<dbReference type="GO" id="GO:0005886">
    <property type="term" value="C:plasma membrane"/>
    <property type="evidence" value="ECO:0007669"/>
    <property type="project" value="UniProtKB-SubCell"/>
</dbReference>
<evidence type="ECO:0000256" key="1">
    <source>
        <dbReference type="ARBA" id="ARBA00004651"/>
    </source>
</evidence>
<gene>
    <name evidence="9" type="ORF">DCC81_20565</name>
</gene>
<keyword evidence="3 6" id="KW-0812">Transmembrane</keyword>
<proteinExistence type="predicted"/>
<dbReference type="Proteomes" id="UP000244450">
    <property type="component" value="Unassembled WGS sequence"/>
</dbReference>
<evidence type="ECO:0000256" key="5">
    <source>
        <dbReference type="ARBA" id="ARBA00023136"/>
    </source>
</evidence>
<dbReference type="PANTHER" id="PTHR30572">
    <property type="entry name" value="MEMBRANE COMPONENT OF TRANSPORTER-RELATED"/>
    <property type="match status" value="1"/>
</dbReference>
<organism evidence="9 10">
    <name type="scientific">Chitinophaga parva</name>
    <dbReference type="NCBI Taxonomy" id="2169414"/>
    <lineage>
        <taxon>Bacteria</taxon>
        <taxon>Pseudomonadati</taxon>
        <taxon>Bacteroidota</taxon>
        <taxon>Chitinophagia</taxon>
        <taxon>Chitinophagales</taxon>
        <taxon>Chitinophagaceae</taxon>
        <taxon>Chitinophaga</taxon>
    </lineage>
</organism>
<dbReference type="AlphaFoldDB" id="A0A2T7BEF1"/>